<comment type="similarity">
    <text evidence="1">Belongs to the short-chain dehydrogenases/reductases (SDR) family.</text>
</comment>
<organism evidence="3 4">
    <name type="scientific">Candidatus Blautia faecavium</name>
    <dbReference type="NCBI Taxonomy" id="2838487"/>
    <lineage>
        <taxon>Bacteria</taxon>
        <taxon>Bacillati</taxon>
        <taxon>Bacillota</taxon>
        <taxon>Clostridia</taxon>
        <taxon>Lachnospirales</taxon>
        <taxon>Lachnospiraceae</taxon>
        <taxon>Blautia</taxon>
    </lineage>
</organism>
<dbReference type="PANTHER" id="PTHR42760:SF133">
    <property type="entry name" value="3-OXOACYL-[ACYL-CARRIER-PROTEIN] REDUCTASE"/>
    <property type="match status" value="1"/>
</dbReference>
<dbReference type="PANTHER" id="PTHR42760">
    <property type="entry name" value="SHORT-CHAIN DEHYDROGENASES/REDUCTASES FAMILY MEMBER"/>
    <property type="match status" value="1"/>
</dbReference>
<dbReference type="Proteomes" id="UP000823842">
    <property type="component" value="Unassembled WGS sequence"/>
</dbReference>
<dbReference type="EMBL" id="DWYZ01000272">
    <property type="protein sequence ID" value="HJB29919.1"/>
    <property type="molecule type" value="Genomic_DNA"/>
</dbReference>
<gene>
    <name evidence="3" type="ORF">IAA06_14190</name>
</gene>
<evidence type="ECO:0000256" key="2">
    <source>
        <dbReference type="ARBA" id="ARBA00023002"/>
    </source>
</evidence>
<keyword evidence="2" id="KW-0560">Oxidoreductase</keyword>
<evidence type="ECO:0000313" key="3">
    <source>
        <dbReference type="EMBL" id="HJB29919.1"/>
    </source>
</evidence>
<sequence>MKTLITGTSQGIGKAIAALFLKEGHEVIGIDRQEAGIIHENYTHYQVDIRDRDHLPEVPGVQILINNAGTQNEDDIEINLKALIFLTEKYGIQDQIRGILNIGSASAHTGSEFPEYCASKGGVLAYTKNTAMRVAKFKATCNSLDPGGVLTPLNACVMEDEELWAQIMEETPLKKWATPEEIAQWAYFLTVTNTFCTGQCIVVDGGESINHKFIWKD</sequence>
<evidence type="ECO:0000313" key="4">
    <source>
        <dbReference type="Proteomes" id="UP000823842"/>
    </source>
</evidence>
<dbReference type="SUPFAM" id="SSF51735">
    <property type="entry name" value="NAD(P)-binding Rossmann-fold domains"/>
    <property type="match status" value="1"/>
</dbReference>
<dbReference type="Pfam" id="PF13561">
    <property type="entry name" value="adh_short_C2"/>
    <property type="match status" value="1"/>
</dbReference>
<dbReference type="GO" id="GO:0016616">
    <property type="term" value="F:oxidoreductase activity, acting on the CH-OH group of donors, NAD or NADP as acceptor"/>
    <property type="evidence" value="ECO:0007669"/>
    <property type="project" value="TreeGrafter"/>
</dbReference>
<accession>A0A9D2LVS8</accession>
<dbReference type="AlphaFoldDB" id="A0A9D2LVS8"/>
<evidence type="ECO:0000256" key="1">
    <source>
        <dbReference type="ARBA" id="ARBA00006484"/>
    </source>
</evidence>
<dbReference type="GO" id="GO:0006633">
    <property type="term" value="P:fatty acid biosynthetic process"/>
    <property type="evidence" value="ECO:0007669"/>
    <property type="project" value="TreeGrafter"/>
</dbReference>
<dbReference type="InterPro" id="IPR036291">
    <property type="entry name" value="NAD(P)-bd_dom_sf"/>
</dbReference>
<dbReference type="GO" id="GO:0048038">
    <property type="term" value="F:quinone binding"/>
    <property type="evidence" value="ECO:0007669"/>
    <property type="project" value="TreeGrafter"/>
</dbReference>
<comment type="caution">
    <text evidence="3">The sequence shown here is derived from an EMBL/GenBank/DDBJ whole genome shotgun (WGS) entry which is preliminary data.</text>
</comment>
<proteinExistence type="inferred from homology"/>
<dbReference type="CDD" id="cd05233">
    <property type="entry name" value="SDR_c"/>
    <property type="match status" value="1"/>
</dbReference>
<reference evidence="3" key="1">
    <citation type="journal article" date="2021" name="PeerJ">
        <title>Extensive microbial diversity within the chicken gut microbiome revealed by metagenomics and culture.</title>
        <authorList>
            <person name="Gilroy R."/>
            <person name="Ravi A."/>
            <person name="Getino M."/>
            <person name="Pursley I."/>
            <person name="Horton D.L."/>
            <person name="Alikhan N.F."/>
            <person name="Baker D."/>
            <person name="Gharbi K."/>
            <person name="Hall N."/>
            <person name="Watson M."/>
            <person name="Adriaenssens E.M."/>
            <person name="Foster-Nyarko E."/>
            <person name="Jarju S."/>
            <person name="Secka A."/>
            <person name="Antonio M."/>
            <person name="Oren A."/>
            <person name="Chaudhuri R.R."/>
            <person name="La Ragione R."/>
            <person name="Hildebrand F."/>
            <person name="Pallen M.J."/>
        </authorList>
    </citation>
    <scope>NUCLEOTIDE SEQUENCE</scope>
    <source>
        <strain evidence="3">ChiSjej1B19-5720</strain>
    </source>
</reference>
<name>A0A9D2LVS8_9FIRM</name>
<dbReference type="PRINTS" id="PR00081">
    <property type="entry name" value="GDHRDH"/>
</dbReference>
<dbReference type="InterPro" id="IPR002347">
    <property type="entry name" value="SDR_fam"/>
</dbReference>
<dbReference type="PRINTS" id="PR00080">
    <property type="entry name" value="SDRFAMILY"/>
</dbReference>
<protein>
    <submittedName>
        <fullName evidence="3">SDR family oxidoreductase</fullName>
    </submittedName>
</protein>
<dbReference type="Gene3D" id="3.40.50.720">
    <property type="entry name" value="NAD(P)-binding Rossmann-like Domain"/>
    <property type="match status" value="1"/>
</dbReference>
<reference evidence="3" key="2">
    <citation type="submission" date="2021-04" db="EMBL/GenBank/DDBJ databases">
        <authorList>
            <person name="Gilroy R."/>
        </authorList>
    </citation>
    <scope>NUCLEOTIDE SEQUENCE</scope>
    <source>
        <strain evidence="3">ChiSjej1B19-5720</strain>
    </source>
</reference>